<evidence type="ECO:0000313" key="3">
    <source>
        <dbReference type="Proteomes" id="UP000238365"/>
    </source>
</evidence>
<sequence>MARRFHTIFSGLFLLARAACGGDSCCFPFSQAGVLSLPLGLFHTAHRPVFYLCRWAYFAPRTGRCFTSAVGLISRRAQASILPLPLSLFHAAHRPVFYLCRWAYFTLLTGRVIFIRHGKNTL</sequence>
<keyword evidence="3" id="KW-1185">Reference proteome</keyword>
<proteinExistence type="predicted"/>
<protein>
    <recommendedName>
        <fullName evidence="4">Secreted protein</fullName>
    </recommendedName>
</protein>
<feature type="chain" id="PRO_5014629785" description="Secreted protein" evidence="1">
    <location>
        <begin position="22"/>
        <end position="122"/>
    </location>
</feature>
<keyword evidence="1" id="KW-0732">Signal</keyword>
<dbReference type="Proteomes" id="UP000238365">
    <property type="component" value="Chromosome"/>
</dbReference>
<dbReference type="AlphaFoldDB" id="A0A2L0IFM0"/>
<name>A0A2L0IFM0_9GAMM</name>
<dbReference type="EMBL" id="CP026377">
    <property type="protein sequence ID" value="AUX93182.1"/>
    <property type="molecule type" value="Genomic_DNA"/>
</dbReference>
<reference evidence="2 3" key="1">
    <citation type="submission" date="2018-01" db="EMBL/GenBank/DDBJ databases">
        <title>Complete and assembled Genome of Pantoea gaviniae DSM22758T.</title>
        <authorList>
            <person name="Stevens M.J.A."/>
            <person name="Zurfluh K."/>
            <person name="Stephan R."/>
        </authorList>
    </citation>
    <scope>NUCLEOTIDE SEQUENCE [LARGE SCALE GENOMIC DNA]</scope>
    <source>
        <strain evidence="2 3">DSM 22758</strain>
    </source>
</reference>
<dbReference type="KEGG" id="pgz:C2E15_08900"/>
<evidence type="ECO:0008006" key="4">
    <source>
        <dbReference type="Google" id="ProtNLM"/>
    </source>
</evidence>
<organism evidence="2 3">
    <name type="scientific">Mixta gaviniae</name>
    <dbReference type="NCBI Taxonomy" id="665914"/>
    <lineage>
        <taxon>Bacteria</taxon>
        <taxon>Pseudomonadati</taxon>
        <taxon>Pseudomonadota</taxon>
        <taxon>Gammaproteobacteria</taxon>
        <taxon>Enterobacterales</taxon>
        <taxon>Erwiniaceae</taxon>
        <taxon>Mixta</taxon>
    </lineage>
</organism>
<accession>A0A2L0IFM0</accession>
<evidence type="ECO:0000256" key="1">
    <source>
        <dbReference type="SAM" id="SignalP"/>
    </source>
</evidence>
<evidence type="ECO:0000313" key="2">
    <source>
        <dbReference type="EMBL" id="AUX93182.1"/>
    </source>
</evidence>
<gene>
    <name evidence="2" type="ORF">C2E15_08900</name>
</gene>
<feature type="signal peptide" evidence="1">
    <location>
        <begin position="1"/>
        <end position="21"/>
    </location>
</feature>